<organism evidence="5 6">
    <name type="scientific">Dyadobacter koreensis</name>
    <dbReference type="NCBI Taxonomy" id="408657"/>
    <lineage>
        <taxon>Bacteria</taxon>
        <taxon>Pseudomonadati</taxon>
        <taxon>Bacteroidota</taxon>
        <taxon>Cytophagia</taxon>
        <taxon>Cytophagales</taxon>
        <taxon>Spirosomataceae</taxon>
        <taxon>Dyadobacter</taxon>
    </lineage>
</organism>
<dbReference type="Pfam" id="PF12833">
    <property type="entry name" value="HTH_18"/>
    <property type="match status" value="1"/>
</dbReference>
<dbReference type="InterPro" id="IPR050204">
    <property type="entry name" value="AraC_XylS_family_regulators"/>
</dbReference>
<evidence type="ECO:0000259" key="4">
    <source>
        <dbReference type="PROSITE" id="PS01124"/>
    </source>
</evidence>
<dbReference type="GO" id="GO:0043565">
    <property type="term" value="F:sequence-specific DNA binding"/>
    <property type="evidence" value="ECO:0007669"/>
    <property type="project" value="InterPro"/>
</dbReference>
<feature type="domain" description="HTH araC/xylS-type" evidence="4">
    <location>
        <begin position="181"/>
        <end position="266"/>
    </location>
</feature>
<dbReference type="GO" id="GO:0003700">
    <property type="term" value="F:DNA-binding transcription factor activity"/>
    <property type="evidence" value="ECO:0007669"/>
    <property type="project" value="InterPro"/>
</dbReference>
<evidence type="ECO:0000313" key="5">
    <source>
        <dbReference type="EMBL" id="SEJ28598.1"/>
    </source>
</evidence>
<keyword evidence="2" id="KW-0238">DNA-binding</keyword>
<evidence type="ECO:0000256" key="1">
    <source>
        <dbReference type="ARBA" id="ARBA00023015"/>
    </source>
</evidence>
<reference evidence="5 6" key="1">
    <citation type="submission" date="2016-10" db="EMBL/GenBank/DDBJ databases">
        <authorList>
            <person name="de Groot N.N."/>
        </authorList>
    </citation>
    <scope>NUCLEOTIDE SEQUENCE [LARGE SCALE GENOMIC DNA]</scope>
    <source>
        <strain evidence="5 6">DSM 19938</strain>
    </source>
</reference>
<evidence type="ECO:0000256" key="2">
    <source>
        <dbReference type="ARBA" id="ARBA00023125"/>
    </source>
</evidence>
<dbReference type="PANTHER" id="PTHR46796:SF13">
    <property type="entry name" value="HTH-TYPE TRANSCRIPTIONAL ACTIVATOR RHAS"/>
    <property type="match status" value="1"/>
</dbReference>
<dbReference type="PANTHER" id="PTHR46796">
    <property type="entry name" value="HTH-TYPE TRANSCRIPTIONAL ACTIVATOR RHAS-RELATED"/>
    <property type="match status" value="1"/>
</dbReference>
<dbReference type="STRING" id="408657.SAMN04487995_3964"/>
<dbReference type="SMART" id="SM00342">
    <property type="entry name" value="HTH_ARAC"/>
    <property type="match status" value="1"/>
</dbReference>
<keyword evidence="1" id="KW-0805">Transcription regulation</keyword>
<gene>
    <name evidence="5" type="ORF">SAMN04487995_3964</name>
</gene>
<dbReference type="Proteomes" id="UP000199532">
    <property type="component" value="Unassembled WGS sequence"/>
</dbReference>
<evidence type="ECO:0000313" key="6">
    <source>
        <dbReference type="Proteomes" id="UP000199532"/>
    </source>
</evidence>
<dbReference type="Gene3D" id="1.10.10.60">
    <property type="entry name" value="Homeodomain-like"/>
    <property type="match status" value="1"/>
</dbReference>
<dbReference type="Pfam" id="PF20240">
    <property type="entry name" value="DUF6597"/>
    <property type="match status" value="1"/>
</dbReference>
<evidence type="ECO:0000256" key="3">
    <source>
        <dbReference type="ARBA" id="ARBA00023163"/>
    </source>
</evidence>
<protein>
    <submittedName>
        <fullName evidence="5">Helix-turn-helix domain-containing protein</fullName>
    </submittedName>
</protein>
<keyword evidence="3" id="KW-0804">Transcription</keyword>
<dbReference type="InterPro" id="IPR046532">
    <property type="entry name" value="DUF6597"/>
</dbReference>
<dbReference type="OrthoDB" id="635259at2"/>
<dbReference type="EMBL" id="FNXY01000006">
    <property type="protein sequence ID" value="SEJ28598.1"/>
    <property type="molecule type" value="Genomic_DNA"/>
</dbReference>
<proteinExistence type="predicted"/>
<dbReference type="InterPro" id="IPR018060">
    <property type="entry name" value="HTH_AraC"/>
</dbReference>
<keyword evidence="6" id="KW-1185">Reference proteome</keyword>
<dbReference type="PROSITE" id="PS01124">
    <property type="entry name" value="HTH_ARAC_FAMILY_2"/>
    <property type="match status" value="1"/>
</dbReference>
<sequence length="282" mass="32516">MDSTGLHINIGEPLNDVVKHLYCIRTSENFNAIVQHLSPNLEMMLVFNFGKPVRVSFADDEFQDLKMEKMAVVGPLRKMLNYEILPNTSLIAVVFTADGFYRLFQLPVDSLSGETVIDPDELLGISGFEALWQELSKLKDLEQKVDLLKAYGLSFIQRAEEGSMPLLNGIGYFQQESVQPVRAIAMDSDLSERTIQLRFKKYLGYSPKELLRFIRFKKVIHQILQTENEQVDWYSLIETFGYHDQSHLIKDFHHYLGTTPQKFVRDIVGKEFCVSKEGKYYS</sequence>
<dbReference type="RefSeq" id="WP_090337978.1">
    <property type="nucleotide sequence ID" value="NZ_FNXY01000006.1"/>
</dbReference>
<name>A0A1H6XHK5_9BACT</name>
<dbReference type="AlphaFoldDB" id="A0A1H6XHK5"/>
<accession>A0A1H6XHK5</accession>